<keyword evidence="8" id="KW-1185">Reference proteome</keyword>
<keyword evidence="2 5" id="KW-0812">Transmembrane</keyword>
<evidence type="ECO:0000256" key="5">
    <source>
        <dbReference type="SAM" id="Phobius"/>
    </source>
</evidence>
<evidence type="ECO:0000256" key="2">
    <source>
        <dbReference type="ARBA" id="ARBA00022692"/>
    </source>
</evidence>
<evidence type="ECO:0000313" key="8">
    <source>
        <dbReference type="Proteomes" id="UP000507470"/>
    </source>
</evidence>
<feature type="transmembrane region" description="Helical" evidence="5">
    <location>
        <begin position="168"/>
        <end position="189"/>
    </location>
</feature>
<dbReference type="InterPro" id="IPR050307">
    <property type="entry name" value="Sterol_Desaturase_Related"/>
</dbReference>
<dbReference type="InterPro" id="IPR006694">
    <property type="entry name" value="Fatty_acid_hydroxylase"/>
</dbReference>
<dbReference type="EMBL" id="CACVKT020008064">
    <property type="protein sequence ID" value="CAC5412607.1"/>
    <property type="molecule type" value="Genomic_DNA"/>
</dbReference>
<dbReference type="GO" id="GO:0050046">
    <property type="term" value="F:delta7-sterol 5(6)-desaturase activity"/>
    <property type="evidence" value="ECO:0007669"/>
    <property type="project" value="UniProtKB-EC"/>
</dbReference>
<keyword evidence="7" id="KW-0560">Oxidoreductase</keyword>
<evidence type="ECO:0000256" key="4">
    <source>
        <dbReference type="ARBA" id="ARBA00023136"/>
    </source>
</evidence>
<dbReference type="GO" id="GO:0008610">
    <property type="term" value="P:lipid biosynthetic process"/>
    <property type="evidence" value="ECO:0007669"/>
    <property type="project" value="InterPro"/>
</dbReference>
<name>A0A6J8DWZ9_MYTCO</name>
<gene>
    <name evidence="7" type="ORF">MCOR_45602</name>
</gene>
<comment type="subcellular location">
    <subcellularLocation>
        <location evidence="1">Membrane</location>
    </subcellularLocation>
</comment>
<feature type="transmembrane region" description="Helical" evidence="5">
    <location>
        <begin position="231"/>
        <end position="256"/>
    </location>
</feature>
<organism evidence="7 8">
    <name type="scientific">Mytilus coruscus</name>
    <name type="common">Sea mussel</name>
    <dbReference type="NCBI Taxonomy" id="42192"/>
    <lineage>
        <taxon>Eukaryota</taxon>
        <taxon>Metazoa</taxon>
        <taxon>Spiralia</taxon>
        <taxon>Lophotrochozoa</taxon>
        <taxon>Mollusca</taxon>
        <taxon>Bivalvia</taxon>
        <taxon>Autobranchia</taxon>
        <taxon>Pteriomorphia</taxon>
        <taxon>Mytilida</taxon>
        <taxon>Mytiloidea</taxon>
        <taxon>Mytilidae</taxon>
        <taxon>Mytilinae</taxon>
        <taxon>Mytilus</taxon>
    </lineage>
</organism>
<feature type="transmembrane region" description="Helical" evidence="5">
    <location>
        <begin position="16"/>
        <end position="40"/>
    </location>
</feature>
<dbReference type="GO" id="GO:0005506">
    <property type="term" value="F:iron ion binding"/>
    <property type="evidence" value="ECO:0007669"/>
    <property type="project" value="InterPro"/>
</dbReference>
<protein>
    <submittedName>
        <fullName evidence="7">SC5DL</fullName>
        <ecNumber evidence="7">1.14.19.20</ecNumber>
    </submittedName>
</protein>
<evidence type="ECO:0000313" key="7">
    <source>
        <dbReference type="EMBL" id="CAC5412607.1"/>
    </source>
</evidence>
<sequence>MFSTDSNIRECINKSVFMVTVFLLATAARGEWLLMIIYLFKEQIIGPSPTKNSALENRTTEVISESFLERWRLQNLHLMLTMSIVVSFIMFWGIGGVFQYYFYYKRRNQAADWKCQPDKFLTPENEKHEFLLGSANMLLGATVSGFIACYIVNGGYTTLYYNISDRGWLYFLASIPAFYMYIDCLAYYFHRLTHIKWLYINIHKVHHRYHQPTAFSTVAMHPAEFLLHQSYLIIVPFYFPIHVAVYIPTILYVYYYGMMDHSGINMSALWPWQPPSIFHDNHHKEGTIRYFHVNFGFNSYLFDWLHDTLRKEDRVYGEDIFGGKGQQLLSTKKSS</sequence>
<dbReference type="AlphaFoldDB" id="A0A6J8DWZ9"/>
<dbReference type="Pfam" id="PF04116">
    <property type="entry name" value="FA_hydroxylase"/>
    <property type="match status" value="1"/>
</dbReference>
<feature type="transmembrane region" description="Helical" evidence="5">
    <location>
        <begin position="78"/>
        <end position="103"/>
    </location>
</feature>
<keyword evidence="3 5" id="KW-1133">Transmembrane helix</keyword>
<proteinExistence type="predicted"/>
<keyword evidence="4 5" id="KW-0472">Membrane</keyword>
<reference evidence="7 8" key="1">
    <citation type="submission" date="2020-06" db="EMBL/GenBank/DDBJ databases">
        <authorList>
            <person name="Li R."/>
            <person name="Bekaert M."/>
        </authorList>
    </citation>
    <scope>NUCLEOTIDE SEQUENCE [LARGE SCALE GENOMIC DNA]</scope>
    <source>
        <strain evidence="8">wild</strain>
    </source>
</reference>
<dbReference type="EC" id="1.14.19.20" evidence="7"/>
<feature type="transmembrane region" description="Helical" evidence="5">
    <location>
        <begin position="130"/>
        <end position="156"/>
    </location>
</feature>
<accession>A0A6J8DWZ9</accession>
<dbReference type="OrthoDB" id="408954at2759"/>
<feature type="domain" description="Fatty acid hydroxylase" evidence="6">
    <location>
        <begin position="177"/>
        <end position="308"/>
    </location>
</feature>
<evidence type="ECO:0000259" key="6">
    <source>
        <dbReference type="Pfam" id="PF04116"/>
    </source>
</evidence>
<dbReference type="Proteomes" id="UP000507470">
    <property type="component" value="Unassembled WGS sequence"/>
</dbReference>
<evidence type="ECO:0000256" key="3">
    <source>
        <dbReference type="ARBA" id="ARBA00022989"/>
    </source>
</evidence>
<evidence type="ECO:0000256" key="1">
    <source>
        <dbReference type="ARBA" id="ARBA00004370"/>
    </source>
</evidence>
<dbReference type="GO" id="GO:0016020">
    <property type="term" value="C:membrane"/>
    <property type="evidence" value="ECO:0007669"/>
    <property type="project" value="UniProtKB-SubCell"/>
</dbReference>
<dbReference type="PANTHER" id="PTHR11863">
    <property type="entry name" value="STEROL DESATURASE"/>
    <property type="match status" value="1"/>
</dbReference>